<comment type="subcellular location">
    <subcellularLocation>
        <location evidence="2">Cytoplasm</location>
    </subcellularLocation>
    <subcellularLocation>
        <location evidence="1">Nucleus</location>
    </subcellularLocation>
</comment>
<evidence type="ECO:0000259" key="8">
    <source>
        <dbReference type="PROSITE" id="PS50943"/>
    </source>
</evidence>
<dbReference type="PANTHER" id="PTHR15492">
    <property type="entry name" value="CYCLIN D1-BINDING PROTEIN 1"/>
    <property type="match status" value="1"/>
</dbReference>
<dbReference type="GO" id="GO:0005634">
    <property type="term" value="C:nucleus"/>
    <property type="evidence" value="ECO:0007669"/>
    <property type="project" value="UniProtKB-SubCell"/>
</dbReference>
<dbReference type="AlphaFoldDB" id="A0AAE1XD89"/>
<dbReference type="Pfam" id="PF13324">
    <property type="entry name" value="GCIP_N"/>
    <property type="match status" value="2"/>
</dbReference>
<dbReference type="InterPro" id="IPR049317">
    <property type="entry name" value="GCIP-like_N"/>
</dbReference>
<accession>A0AAE1XD89</accession>
<dbReference type="PROSITE" id="PS50943">
    <property type="entry name" value="HTH_CROC1"/>
    <property type="match status" value="1"/>
</dbReference>
<comment type="caution">
    <text evidence="9">The sequence shown here is derived from an EMBL/GenBank/DDBJ whole genome shotgun (WGS) entry which is preliminary data.</text>
</comment>
<sequence length="354" mass="38741">MGKAATEQLTRALNEHLNTIHETFQMLDQTPASSLEKVGWKEVIQMGEQVSKQATTVGMLYTGETPGVKALEENMVAYFNMLQGFLLLSMEVQWVQDQPSLLAFIKLHHVRFGNRNRSQIKAQKLSIPRLVGAVWDACAALKKTPTTNVTAIGRAMTQVAVSMKDVLREMKELKPASSDPSDESSGEGSTKAVDKSNDDDDSCDGDLGNDLSPEEMKIVQLATAIVSEILVVVKELIRSITALLQQENSDGCAISVDSLEKLLKLCQGFGVQVDELGACLYPPQEISAIKVSLEKISSFTKETETELQNLKGFTDDFSKACTGLRSSLRRLEFELGCPDAADLVPELENLVVSK</sequence>
<organism evidence="9 10">
    <name type="scientific">Sesamum angolense</name>
    <dbReference type="NCBI Taxonomy" id="2727404"/>
    <lineage>
        <taxon>Eukaryota</taxon>
        <taxon>Viridiplantae</taxon>
        <taxon>Streptophyta</taxon>
        <taxon>Embryophyta</taxon>
        <taxon>Tracheophyta</taxon>
        <taxon>Spermatophyta</taxon>
        <taxon>Magnoliopsida</taxon>
        <taxon>eudicotyledons</taxon>
        <taxon>Gunneridae</taxon>
        <taxon>Pentapetalae</taxon>
        <taxon>asterids</taxon>
        <taxon>lamiids</taxon>
        <taxon>Lamiales</taxon>
        <taxon>Pedaliaceae</taxon>
        <taxon>Sesamum</taxon>
    </lineage>
</organism>
<dbReference type="Proteomes" id="UP001289374">
    <property type="component" value="Unassembled WGS sequence"/>
</dbReference>
<feature type="region of interest" description="Disordered" evidence="7">
    <location>
        <begin position="173"/>
        <end position="209"/>
    </location>
</feature>
<dbReference type="InterPro" id="IPR049318">
    <property type="entry name" value="GCIP_C"/>
</dbReference>
<keyword evidence="5" id="KW-0539">Nucleus</keyword>
<gene>
    <name evidence="9" type="ORF">Sango_0039000</name>
</gene>
<dbReference type="InterPro" id="IPR001387">
    <property type="entry name" value="Cro/C1-type_HTH"/>
</dbReference>
<evidence type="ECO:0000256" key="7">
    <source>
        <dbReference type="SAM" id="MobiDB-lite"/>
    </source>
</evidence>
<name>A0AAE1XD89_9LAMI</name>
<evidence type="ECO:0000256" key="3">
    <source>
        <dbReference type="ARBA" id="ARBA00008940"/>
    </source>
</evidence>
<reference evidence="9" key="2">
    <citation type="journal article" date="2024" name="Plant">
        <title>Genomic evolution and insights into agronomic trait innovations of Sesamum species.</title>
        <authorList>
            <person name="Miao H."/>
            <person name="Wang L."/>
            <person name="Qu L."/>
            <person name="Liu H."/>
            <person name="Sun Y."/>
            <person name="Le M."/>
            <person name="Wang Q."/>
            <person name="Wei S."/>
            <person name="Zheng Y."/>
            <person name="Lin W."/>
            <person name="Duan Y."/>
            <person name="Cao H."/>
            <person name="Xiong S."/>
            <person name="Wang X."/>
            <person name="Wei L."/>
            <person name="Li C."/>
            <person name="Ma Q."/>
            <person name="Ju M."/>
            <person name="Zhao R."/>
            <person name="Li G."/>
            <person name="Mu C."/>
            <person name="Tian Q."/>
            <person name="Mei H."/>
            <person name="Zhang T."/>
            <person name="Gao T."/>
            <person name="Zhang H."/>
        </authorList>
    </citation>
    <scope>NUCLEOTIDE SEQUENCE</scope>
    <source>
        <strain evidence="9">K16</strain>
    </source>
</reference>
<evidence type="ECO:0000256" key="6">
    <source>
        <dbReference type="ARBA" id="ARBA00023306"/>
    </source>
</evidence>
<dbReference type="PANTHER" id="PTHR15492:SF1">
    <property type="entry name" value="CYCLIN-D1-BINDING PROTEIN 1"/>
    <property type="match status" value="1"/>
</dbReference>
<evidence type="ECO:0000256" key="1">
    <source>
        <dbReference type="ARBA" id="ARBA00004123"/>
    </source>
</evidence>
<evidence type="ECO:0000256" key="4">
    <source>
        <dbReference type="ARBA" id="ARBA00022490"/>
    </source>
</evidence>
<proteinExistence type="inferred from homology"/>
<keyword evidence="6" id="KW-0131">Cell cycle</keyword>
<evidence type="ECO:0000256" key="2">
    <source>
        <dbReference type="ARBA" id="ARBA00004496"/>
    </source>
</evidence>
<keyword evidence="4" id="KW-0963">Cytoplasm</keyword>
<evidence type="ECO:0000313" key="10">
    <source>
        <dbReference type="Proteomes" id="UP001289374"/>
    </source>
</evidence>
<reference evidence="9" key="1">
    <citation type="submission" date="2020-06" db="EMBL/GenBank/DDBJ databases">
        <authorList>
            <person name="Li T."/>
            <person name="Hu X."/>
            <person name="Zhang T."/>
            <person name="Song X."/>
            <person name="Zhang H."/>
            <person name="Dai N."/>
            <person name="Sheng W."/>
            <person name="Hou X."/>
            <person name="Wei L."/>
        </authorList>
    </citation>
    <scope>NUCLEOTIDE SEQUENCE</scope>
    <source>
        <strain evidence="9">K16</strain>
        <tissue evidence="9">Leaf</tissue>
    </source>
</reference>
<feature type="domain" description="HTH cro/C1-type" evidence="8">
    <location>
        <begin position="258"/>
        <end position="276"/>
    </location>
</feature>
<dbReference type="GO" id="GO:0005737">
    <property type="term" value="C:cytoplasm"/>
    <property type="evidence" value="ECO:0007669"/>
    <property type="project" value="UniProtKB-SubCell"/>
</dbReference>
<evidence type="ECO:0000256" key="5">
    <source>
        <dbReference type="ARBA" id="ARBA00023242"/>
    </source>
</evidence>
<dbReference type="Pfam" id="PF20936">
    <property type="entry name" value="GCIP_C"/>
    <property type="match status" value="1"/>
</dbReference>
<dbReference type="InterPro" id="IPR026907">
    <property type="entry name" value="GCIP-like"/>
</dbReference>
<protein>
    <recommendedName>
        <fullName evidence="8">HTH cro/C1-type domain-containing protein</fullName>
    </recommendedName>
</protein>
<keyword evidence="10" id="KW-1185">Reference proteome</keyword>
<dbReference type="EMBL" id="JACGWL010000001">
    <property type="protein sequence ID" value="KAK4409660.1"/>
    <property type="molecule type" value="Genomic_DNA"/>
</dbReference>
<comment type="similarity">
    <text evidence="3">Belongs to the CCNDBP1 family.</text>
</comment>
<evidence type="ECO:0000313" key="9">
    <source>
        <dbReference type="EMBL" id="KAK4409660.1"/>
    </source>
</evidence>
<dbReference type="Gene3D" id="1.20.1410.10">
    <property type="entry name" value="I/LWEQ domain"/>
    <property type="match status" value="1"/>
</dbReference>